<comment type="similarity">
    <text evidence="1">Belongs to the UPF0423 family.</text>
</comment>
<dbReference type="Pfam" id="PF10634">
    <property type="entry name" value="Iron_transport"/>
    <property type="match status" value="1"/>
</dbReference>
<dbReference type="Gene3D" id="2.60.40.2480">
    <property type="entry name" value="Periplasmic metal-binding protein Tp34-type"/>
    <property type="match status" value="1"/>
</dbReference>
<keyword evidence="4" id="KW-1185">Reference proteome</keyword>
<proteinExistence type="inferred from homology"/>
<evidence type="ECO:0000256" key="1">
    <source>
        <dbReference type="ARBA" id="ARBA00010013"/>
    </source>
</evidence>
<dbReference type="EMBL" id="VIWP01000011">
    <property type="protein sequence ID" value="TWF47631.1"/>
    <property type="molecule type" value="Genomic_DNA"/>
</dbReference>
<evidence type="ECO:0000256" key="2">
    <source>
        <dbReference type="ARBA" id="ARBA00022729"/>
    </source>
</evidence>
<keyword evidence="2" id="KW-0732">Signal</keyword>
<dbReference type="InterPro" id="IPR038482">
    <property type="entry name" value="Tp34-type_sf"/>
</dbReference>
<evidence type="ECO:0000313" key="3">
    <source>
        <dbReference type="EMBL" id="TWF47631.1"/>
    </source>
</evidence>
<comment type="caution">
    <text evidence="3">The sequence shown here is derived from an EMBL/GenBank/DDBJ whole genome shotgun (WGS) entry which is preliminary data.</text>
</comment>
<protein>
    <submittedName>
        <fullName evidence="3">Uncharacterized protein involved in high-affinity Fe2+ transport</fullName>
    </submittedName>
</protein>
<dbReference type="InterPro" id="IPR018470">
    <property type="entry name" value="Metal-bd_Tp34-typ"/>
</dbReference>
<evidence type="ECO:0000313" key="4">
    <source>
        <dbReference type="Proteomes" id="UP000320653"/>
    </source>
</evidence>
<dbReference type="AlphaFoldDB" id="A0A561QBA0"/>
<organism evidence="3 4">
    <name type="scientific">Neorhizobium alkalisoli</name>
    <dbReference type="NCBI Taxonomy" id="528178"/>
    <lineage>
        <taxon>Bacteria</taxon>
        <taxon>Pseudomonadati</taxon>
        <taxon>Pseudomonadota</taxon>
        <taxon>Alphaproteobacteria</taxon>
        <taxon>Hyphomicrobiales</taxon>
        <taxon>Rhizobiaceae</taxon>
        <taxon>Rhizobium/Agrobacterium group</taxon>
        <taxon>Neorhizobium</taxon>
    </lineage>
</organism>
<name>A0A561QBA0_9HYPH</name>
<gene>
    <name evidence="3" type="ORF">FHW37_111134</name>
</gene>
<dbReference type="RefSeq" id="WP_145642491.1">
    <property type="nucleotide sequence ID" value="NZ_VIWP01000011.1"/>
</dbReference>
<reference evidence="3 4" key="1">
    <citation type="submission" date="2019-06" db="EMBL/GenBank/DDBJ databases">
        <title>Sorghum-associated microbial communities from plants grown in Nebraska, USA.</title>
        <authorList>
            <person name="Schachtman D."/>
        </authorList>
    </citation>
    <scope>NUCLEOTIDE SEQUENCE [LARGE SCALE GENOMIC DNA]</scope>
    <source>
        <strain evidence="3 4">1225</strain>
    </source>
</reference>
<sequence length="185" mass="20499">MTTSARKPPEKPSDEADRHQIAMAKKEGAAYHASLKYMAEEVADSGGMKRAGDYIVAYAQERAEGMYMLKGEGELEWDAPTDENCHLEISVSDAGDQRFIPYLEITATLTPANGKAVGPFKVPFVWHPGLYHYGTNIKVPGDGDYKLDVTIKPPTFMRHDEVNGKRYANTVDVTFEKVAIKTGQE</sequence>
<dbReference type="OrthoDB" id="1495621at2"/>
<dbReference type="Proteomes" id="UP000320653">
    <property type="component" value="Unassembled WGS sequence"/>
</dbReference>
<accession>A0A561QBA0</accession>